<evidence type="ECO:0000313" key="1">
    <source>
        <dbReference type="EMBL" id="BDI31528.1"/>
    </source>
</evidence>
<reference evidence="1 2" key="1">
    <citation type="journal article" date="2019" name="Int. J. Syst. Evol. Microbiol.">
        <title>Capsulimonas corticalis gen. nov., sp. nov., an aerobic capsulated bacterium, of a novel bacterial order, Capsulimonadales ord. nov., of the class Armatimonadia of the phylum Armatimonadetes.</title>
        <authorList>
            <person name="Li J."/>
            <person name="Kudo C."/>
            <person name="Tonouchi A."/>
        </authorList>
    </citation>
    <scope>NUCLEOTIDE SEQUENCE [LARGE SCALE GENOMIC DNA]</scope>
    <source>
        <strain evidence="1 2">AX-7</strain>
    </source>
</reference>
<proteinExistence type="predicted"/>
<name>A0A402D619_9BACT</name>
<organism evidence="1 2">
    <name type="scientific">Capsulimonas corticalis</name>
    <dbReference type="NCBI Taxonomy" id="2219043"/>
    <lineage>
        <taxon>Bacteria</taxon>
        <taxon>Bacillati</taxon>
        <taxon>Armatimonadota</taxon>
        <taxon>Armatimonadia</taxon>
        <taxon>Capsulimonadales</taxon>
        <taxon>Capsulimonadaceae</taxon>
        <taxon>Capsulimonas</taxon>
    </lineage>
</organism>
<gene>
    <name evidence="1" type="ORF">CCAX7_35790</name>
</gene>
<keyword evidence="2" id="KW-1185">Reference proteome</keyword>
<protein>
    <submittedName>
        <fullName evidence="1">Uncharacterized protein</fullName>
    </submittedName>
</protein>
<dbReference type="AlphaFoldDB" id="A0A402D619"/>
<dbReference type="EMBL" id="AP025739">
    <property type="protein sequence ID" value="BDI31528.1"/>
    <property type="molecule type" value="Genomic_DNA"/>
</dbReference>
<sequence length="208" mass="23575">MVFEFPDADEALHTAIRTPQDPEDPEFDMDGWPESPILEKDIRPGNYKREFAREHVEQLLKSPSVFVIAQNDRAAHYIADLRGIAAPRDGIFSELTGQRLDEEHKPETWMQARSELRTMLRYPHATERLTDFLVSHFGETSSAEGETEINPGKALNAVVEAVKTLIDPRVRAALSEGLSDEEKQEIFSHEDRLLEQAAEQALRNALKA</sequence>
<evidence type="ECO:0000313" key="2">
    <source>
        <dbReference type="Proteomes" id="UP000287394"/>
    </source>
</evidence>
<dbReference type="Proteomes" id="UP000287394">
    <property type="component" value="Chromosome"/>
</dbReference>
<dbReference type="KEGG" id="ccot:CCAX7_35790"/>
<accession>A0A402D619</accession>